<evidence type="ECO:0000313" key="4">
    <source>
        <dbReference type="Proteomes" id="UP001430953"/>
    </source>
</evidence>
<dbReference type="Pfam" id="PF13904">
    <property type="entry name" value="CCDC34"/>
    <property type="match status" value="1"/>
</dbReference>
<dbReference type="PANTHER" id="PTHR23247:SF2">
    <property type="entry name" value="COILED-COIL DOMAIN-CONTAINING PROTEIN 34"/>
    <property type="match status" value="1"/>
</dbReference>
<proteinExistence type="predicted"/>
<feature type="compositionally biased region" description="Basic and acidic residues" evidence="1">
    <location>
        <begin position="330"/>
        <end position="349"/>
    </location>
</feature>
<dbReference type="AlphaFoldDB" id="A0AAW2GLB1"/>
<dbReference type="InterPro" id="IPR045323">
    <property type="entry name" value="CCDC34"/>
</dbReference>
<reference evidence="3 4" key="1">
    <citation type="submission" date="2023-03" db="EMBL/GenBank/DDBJ databases">
        <title>High recombination rates correlate with genetic variation in Cardiocondyla obscurior ants.</title>
        <authorList>
            <person name="Errbii M."/>
        </authorList>
    </citation>
    <scope>NUCLEOTIDE SEQUENCE [LARGE SCALE GENOMIC DNA]</scope>
    <source>
        <strain evidence="3">Alpha-2009</strain>
        <tissue evidence="3">Whole body</tissue>
    </source>
</reference>
<keyword evidence="4" id="KW-1185">Reference proteome</keyword>
<evidence type="ECO:0000313" key="3">
    <source>
        <dbReference type="EMBL" id="KAL0128818.1"/>
    </source>
</evidence>
<accession>A0AAW2GLB1</accession>
<dbReference type="PANTHER" id="PTHR23247">
    <property type="entry name" value="NY-REN-41 ANTIGEN L15 -RELATED"/>
    <property type="match status" value="1"/>
</dbReference>
<protein>
    <recommendedName>
        <fullName evidence="2">Coiled-coil domain-containing protein</fullName>
    </recommendedName>
</protein>
<feature type="region of interest" description="Disordered" evidence="1">
    <location>
        <begin position="228"/>
        <end position="250"/>
    </location>
</feature>
<feature type="domain" description="Coiled-coil" evidence="2">
    <location>
        <begin position="213"/>
        <end position="375"/>
    </location>
</feature>
<sequence>MSNAYHQKSSTMIYYNAWKTAGFDSNGLSQEKFDFVDHRGDFDKNVTLAQVKNSSTNQEIRYINPAIYTESIGENQSENSYKEDSGCNEALIDGNNCDLSVSASNLVGKDTNADHENEQPGRNTYRCYSTSALPLESFSVWTEISSGSTSRVERRCKINSIPVDYNRTIIRDKCITNSPRVMQISTTSLSVQSNDHRALNGSDLGSKRLTHLEWMRKKSEAMQRAKKEEEHAAKIRQEEAERSAREKDNRTRLEKERLVKWLERKKQEELDKKAALEKELRNQKIVKELERILEGANLVYRRQWSGRKKHEQKTQRKELEIKQKKIDEEREKRLEQSTKAYEKWRENSKNKPKPATQGLLPHQNAKPAYVNPIPWQSIMENSNEKSEKNTFREKQENINRGKMSGRKTVAIHQ</sequence>
<dbReference type="EMBL" id="JADYXP020000003">
    <property type="protein sequence ID" value="KAL0128818.1"/>
    <property type="molecule type" value="Genomic_DNA"/>
</dbReference>
<feature type="region of interest" description="Disordered" evidence="1">
    <location>
        <begin position="382"/>
        <end position="413"/>
    </location>
</feature>
<feature type="compositionally biased region" description="Basic and acidic residues" evidence="1">
    <location>
        <begin position="382"/>
        <end position="399"/>
    </location>
</feature>
<organism evidence="3 4">
    <name type="scientific">Cardiocondyla obscurior</name>
    <dbReference type="NCBI Taxonomy" id="286306"/>
    <lineage>
        <taxon>Eukaryota</taxon>
        <taxon>Metazoa</taxon>
        <taxon>Ecdysozoa</taxon>
        <taxon>Arthropoda</taxon>
        <taxon>Hexapoda</taxon>
        <taxon>Insecta</taxon>
        <taxon>Pterygota</taxon>
        <taxon>Neoptera</taxon>
        <taxon>Endopterygota</taxon>
        <taxon>Hymenoptera</taxon>
        <taxon>Apocrita</taxon>
        <taxon>Aculeata</taxon>
        <taxon>Formicoidea</taxon>
        <taxon>Formicidae</taxon>
        <taxon>Myrmicinae</taxon>
        <taxon>Cardiocondyla</taxon>
    </lineage>
</organism>
<feature type="region of interest" description="Disordered" evidence="1">
    <location>
        <begin position="330"/>
        <end position="368"/>
    </location>
</feature>
<gene>
    <name evidence="3" type="ORF">PUN28_003892</name>
</gene>
<dbReference type="Proteomes" id="UP001430953">
    <property type="component" value="Unassembled WGS sequence"/>
</dbReference>
<comment type="caution">
    <text evidence="3">The sequence shown here is derived from an EMBL/GenBank/DDBJ whole genome shotgun (WGS) entry which is preliminary data.</text>
</comment>
<dbReference type="InterPro" id="IPR025259">
    <property type="entry name" value="CCDC34/181"/>
</dbReference>
<name>A0AAW2GLB1_9HYME</name>
<evidence type="ECO:0000256" key="1">
    <source>
        <dbReference type="SAM" id="MobiDB-lite"/>
    </source>
</evidence>
<evidence type="ECO:0000259" key="2">
    <source>
        <dbReference type="Pfam" id="PF13904"/>
    </source>
</evidence>